<dbReference type="HAMAP" id="MF_01930">
    <property type="entry name" value="PurN"/>
    <property type="match status" value="1"/>
</dbReference>
<evidence type="ECO:0000313" key="8">
    <source>
        <dbReference type="EMBL" id="MCE2593425.1"/>
    </source>
</evidence>
<dbReference type="SUPFAM" id="SSF53328">
    <property type="entry name" value="Formyltransferase"/>
    <property type="match status" value="1"/>
</dbReference>
<dbReference type="Gene3D" id="3.40.50.170">
    <property type="entry name" value="Formyl transferase, N-terminal domain"/>
    <property type="match status" value="1"/>
</dbReference>
<dbReference type="NCBIfam" id="TIGR00639">
    <property type="entry name" value="PurN"/>
    <property type="match status" value="1"/>
</dbReference>
<feature type="binding site" evidence="6">
    <location>
        <begin position="14"/>
        <end position="16"/>
    </location>
    <ligand>
        <name>N(1)-(5-phospho-beta-D-ribosyl)glycinamide</name>
        <dbReference type="ChEBI" id="CHEBI:143788"/>
    </ligand>
</feature>
<dbReference type="RefSeq" id="WP_233051032.1">
    <property type="nucleotide sequence ID" value="NZ_JAIMJA010000001.1"/>
</dbReference>
<organism evidence="8 9">
    <name type="scientific">Motilimonas cestriensis</name>
    <dbReference type="NCBI Taxonomy" id="2742685"/>
    <lineage>
        <taxon>Bacteria</taxon>
        <taxon>Pseudomonadati</taxon>
        <taxon>Pseudomonadota</taxon>
        <taxon>Gammaproteobacteria</taxon>
        <taxon>Alteromonadales</taxon>
        <taxon>Alteromonadales genera incertae sedis</taxon>
        <taxon>Motilimonas</taxon>
    </lineage>
</organism>
<comment type="pathway">
    <text evidence="1 6">Purine metabolism; IMP biosynthesis via de novo pathway; N(2)-formyl-N(1)-(5-phospho-D-ribosyl)glycinamide from N(1)-(5-phospho-D-ribosyl)glycinamide (10-formyl THF route): step 1/1.</text>
</comment>
<dbReference type="EMBL" id="JAIMJA010000001">
    <property type="protein sequence ID" value="MCE2593425.1"/>
    <property type="molecule type" value="Genomic_DNA"/>
</dbReference>
<proteinExistence type="inferred from homology"/>
<keyword evidence="2 6" id="KW-0808">Transferase</keyword>
<comment type="caution">
    <text evidence="8">The sequence shown here is derived from an EMBL/GenBank/DDBJ whole genome shotgun (WGS) entry which is preliminary data.</text>
</comment>
<keyword evidence="9" id="KW-1185">Reference proteome</keyword>
<feature type="binding site" evidence="6">
    <location>
        <position position="67"/>
    </location>
    <ligand>
        <name>(6R)-10-formyltetrahydrofolate</name>
        <dbReference type="ChEBI" id="CHEBI:195366"/>
    </ligand>
</feature>
<dbReference type="EC" id="2.1.2.2" evidence="6"/>
<reference evidence="8 9" key="1">
    <citation type="journal article" date="2022" name="Environ. Microbiol. Rep.">
        <title>Eco-phylogenetic analyses reveal divergent evolution of vitamin B12 metabolism in the marine bacterial family 'Psychromonadaceae'.</title>
        <authorList>
            <person name="Jin X."/>
            <person name="Yang Y."/>
            <person name="Cao H."/>
            <person name="Gao B."/>
            <person name="Zhao Z."/>
        </authorList>
    </citation>
    <scope>NUCLEOTIDE SEQUENCE [LARGE SCALE GENOMIC DNA]</scope>
    <source>
        <strain evidence="8 9">MKS20</strain>
    </source>
</reference>
<dbReference type="InterPro" id="IPR004607">
    <property type="entry name" value="GART"/>
</dbReference>
<dbReference type="InterPro" id="IPR002376">
    <property type="entry name" value="Formyl_transf_N"/>
</dbReference>
<evidence type="ECO:0000259" key="7">
    <source>
        <dbReference type="Pfam" id="PF00551"/>
    </source>
</evidence>
<dbReference type="PANTHER" id="PTHR43369:SF2">
    <property type="entry name" value="PHOSPHORIBOSYLGLYCINAMIDE FORMYLTRANSFERASE"/>
    <property type="match status" value="1"/>
</dbReference>
<protein>
    <recommendedName>
        <fullName evidence="6">Phosphoribosylglycinamide formyltransferase</fullName>
        <ecNumber evidence="6">2.1.2.2</ecNumber>
    </recommendedName>
    <alternativeName>
        <fullName evidence="6">5'-phosphoribosylglycinamide transformylase</fullName>
    </alternativeName>
    <alternativeName>
        <fullName evidence="6">GAR transformylase</fullName>
        <shortName evidence="6">GART</shortName>
    </alternativeName>
</protein>
<dbReference type="PANTHER" id="PTHR43369">
    <property type="entry name" value="PHOSPHORIBOSYLGLYCINAMIDE FORMYLTRANSFERASE"/>
    <property type="match status" value="1"/>
</dbReference>
<dbReference type="CDD" id="cd08645">
    <property type="entry name" value="FMT_core_GART"/>
    <property type="match status" value="1"/>
</dbReference>
<comment type="similarity">
    <text evidence="4 6">Belongs to the GART family.</text>
</comment>
<evidence type="ECO:0000256" key="3">
    <source>
        <dbReference type="ARBA" id="ARBA00022755"/>
    </source>
</evidence>
<dbReference type="Proteomes" id="UP001201273">
    <property type="component" value="Unassembled WGS sequence"/>
</dbReference>
<feature type="site" description="Raises pKa of active site His" evidence="6">
    <location>
        <position position="147"/>
    </location>
</feature>
<evidence type="ECO:0000256" key="4">
    <source>
        <dbReference type="ARBA" id="ARBA00038440"/>
    </source>
</evidence>
<dbReference type="Pfam" id="PF00551">
    <property type="entry name" value="Formyl_trans_N"/>
    <property type="match status" value="1"/>
</dbReference>
<keyword evidence="3 6" id="KW-0658">Purine biosynthesis</keyword>
<evidence type="ECO:0000256" key="1">
    <source>
        <dbReference type="ARBA" id="ARBA00005054"/>
    </source>
</evidence>
<feature type="domain" description="Formyl transferase N-terminal" evidence="7">
    <location>
        <begin position="4"/>
        <end position="184"/>
    </location>
</feature>
<evidence type="ECO:0000256" key="2">
    <source>
        <dbReference type="ARBA" id="ARBA00022679"/>
    </source>
</evidence>
<accession>A0ABS8W4L3</accession>
<sequence length="214" mass="23424">MSSKKILVLISGSGSNLQAIIDQVHLSDEPGNIVAVISNKADAYGLERAANAGIETSVVASKGITDRAQYDQALISEIDNYQPDLIVMAGFMRILTPEFVQHYSGKMLNIHPSLLPKYQGLNTHQRAIDANDEEHGASVHFVTEELDGGPVILQAKVPVFSDDQAEDLAARVQDQEHRIYPLAVKWFVNNRLCMQGGKAVLDDVELPEQGYAND</sequence>
<dbReference type="InterPro" id="IPR001555">
    <property type="entry name" value="GART_AS"/>
</dbReference>
<dbReference type="PROSITE" id="PS00373">
    <property type="entry name" value="GART"/>
    <property type="match status" value="1"/>
</dbReference>
<feature type="binding site" evidence="6">
    <location>
        <position position="109"/>
    </location>
    <ligand>
        <name>(6R)-10-formyltetrahydrofolate</name>
        <dbReference type="ChEBI" id="CHEBI:195366"/>
    </ligand>
</feature>
<evidence type="ECO:0000256" key="6">
    <source>
        <dbReference type="HAMAP-Rule" id="MF_01930"/>
    </source>
</evidence>
<comment type="catalytic activity">
    <reaction evidence="5 6">
        <text>N(1)-(5-phospho-beta-D-ribosyl)glycinamide + (6R)-10-formyltetrahydrofolate = N(2)-formyl-N(1)-(5-phospho-beta-D-ribosyl)glycinamide + (6S)-5,6,7,8-tetrahydrofolate + H(+)</text>
        <dbReference type="Rhea" id="RHEA:15053"/>
        <dbReference type="ChEBI" id="CHEBI:15378"/>
        <dbReference type="ChEBI" id="CHEBI:57453"/>
        <dbReference type="ChEBI" id="CHEBI:143788"/>
        <dbReference type="ChEBI" id="CHEBI:147286"/>
        <dbReference type="ChEBI" id="CHEBI:195366"/>
        <dbReference type="EC" id="2.1.2.2"/>
    </reaction>
</comment>
<dbReference type="InterPro" id="IPR036477">
    <property type="entry name" value="Formyl_transf_N_sf"/>
</dbReference>
<dbReference type="GO" id="GO:0004644">
    <property type="term" value="F:phosphoribosylglycinamide formyltransferase activity"/>
    <property type="evidence" value="ECO:0007669"/>
    <property type="project" value="UniProtKB-EC"/>
</dbReference>
<evidence type="ECO:0000256" key="5">
    <source>
        <dbReference type="ARBA" id="ARBA00047664"/>
    </source>
</evidence>
<comment type="function">
    <text evidence="6">Catalyzes the transfer of a formyl group from 10-formyltetrahydrofolate to 5-phospho-ribosyl-glycinamide (GAR), producing 5-phospho-ribosyl-N-formylglycinamide (FGAR) and tetrahydrofolate.</text>
</comment>
<feature type="active site" description="Proton donor" evidence="6">
    <location>
        <position position="111"/>
    </location>
</feature>
<gene>
    <name evidence="6 8" type="primary">purN</name>
    <name evidence="8" type="ORF">K6Y31_01140</name>
</gene>
<name>A0ABS8W4L3_9GAMM</name>
<feature type="binding site" evidence="6">
    <location>
        <begin position="92"/>
        <end position="95"/>
    </location>
    <ligand>
        <name>(6R)-10-formyltetrahydrofolate</name>
        <dbReference type="ChEBI" id="CHEBI:195366"/>
    </ligand>
</feature>
<evidence type="ECO:0000313" key="9">
    <source>
        <dbReference type="Proteomes" id="UP001201273"/>
    </source>
</evidence>